<dbReference type="GO" id="GO:0006995">
    <property type="term" value="P:cellular response to nitrogen starvation"/>
    <property type="evidence" value="ECO:0007669"/>
    <property type="project" value="TreeGrafter"/>
</dbReference>
<dbReference type="VEuPathDB" id="TriTrypDB:TcCL_NonESM09804"/>
<dbReference type="GO" id="GO:0000422">
    <property type="term" value="P:autophagy of mitochondrion"/>
    <property type="evidence" value="ECO:0007669"/>
    <property type="project" value="TreeGrafter"/>
</dbReference>
<reference evidence="12 13" key="1">
    <citation type="journal article" date="2018" name="Microb. Genom.">
        <title>Expanding an expanded genome: long-read sequencing of Trypanosoma cruzi.</title>
        <authorList>
            <person name="Berna L."/>
            <person name="Rodriguez M."/>
            <person name="Chiribao M.L."/>
            <person name="Parodi-Talice A."/>
            <person name="Pita S."/>
            <person name="Rijo G."/>
            <person name="Alvarez-Valin F."/>
            <person name="Robello C."/>
        </authorList>
    </citation>
    <scope>NUCLEOTIDE SEQUENCE [LARGE SCALE GENOMIC DNA]</scope>
    <source>
        <strain evidence="12 13">Dm28c</strain>
    </source>
</reference>
<organism evidence="12 13">
    <name type="scientific">Trypanosoma cruzi</name>
    <dbReference type="NCBI Taxonomy" id="5693"/>
    <lineage>
        <taxon>Eukaryota</taxon>
        <taxon>Discoba</taxon>
        <taxon>Euglenozoa</taxon>
        <taxon>Kinetoplastea</taxon>
        <taxon>Metakinetoplastina</taxon>
        <taxon>Trypanosomatida</taxon>
        <taxon>Trypanosomatidae</taxon>
        <taxon>Trypanosoma</taxon>
        <taxon>Schizotrypanum</taxon>
    </lineage>
</organism>
<evidence type="ECO:0000256" key="3">
    <source>
        <dbReference type="ARBA" id="ARBA00018730"/>
    </source>
</evidence>
<dbReference type="VEuPathDB" id="TriTrypDB:BCY84_10942"/>
<dbReference type="VEuPathDB" id="TriTrypDB:Tc_MARK_3602"/>
<dbReference type="AlphaFoldDB" id="A0A2V2ULC2"/>
<dbReference type="InterPro" id="IPR045886">
    <property type="entry name" value="ThiF/MoeB/HesA"/>
</dbReference>
<evidence type="ECO:0000313" key="12">
    <source>
        <dbReference type="EMBL" id="PWU83113.1"/>
    </source>
</evidence>
<dbReference type="PANTHER" id="PTHR10953:SF3">
    <property type="entry name" value="UBIQUITIN-LIKE MODIFIER-ACTIVATING ENZYME ATG7"/>
    <property type="match status" value="1"/>
</dbReference>
<dbReference type="VEuPathDB" id="TriTrypDB:TcCLB.507711.150"/>
<dbReference type="VEuPathDB" id="TriTrypDB:C4B63_391g13"/>
<evidence type="ECO:0000256" key="4">
    <source>
        <dbReference type="ARBA" id="ARBA00022448"/>
    </source>
</evidence>
<comment type="similarity">
    <text evidence="1">Belongs to the ATG7 family.</text>
</comment>
<name>A0A2V2ULC2_TRYCR</name>
<dbReference type="InterPro" id="IPR042522">
    <property type="entry name" value="Atg7_N_1"/>
</dbReference>
<evidence type="ECO:0000259" key="10">
    <source>
        <dbReference type="Pfam" id="PF00899"/>
    </source>
</evidence>
<dbReference type="SUPFAM" id="SSF69572">
    <property type="entry name" value="Activating enzymes of the ubiquitin-like proteins"/>
    <property type="match status" value="1"/>
</dbReference>
<dbReference type="VEuPathDB" id="TriTrypDB:ECC02_001904"/>
<evidence type="ECO:0000259" key="11">
    <source>
        <dbReference type="Pfam" id="PF16420"/>
    </source>
</evidence>
<gene>
    <name evidence="12" type="ORF">C4B63_391g13</name>
</gene>
<dbReference type="VEuPathDB" id="TriTrypDB:Tc_MARK_3601"/>
<dbReference type="VEuPathDB" id="TriTrypDB:TcCLB.509641.30"/>
<evidence type="ECO:0000256" key="8">
    <source>
        <dbReference type="ARBA" id="ARBA00030242"/>
    </source>
</evidence>
<dbReference type="GO" id="GO:0019778">
    <property type="term" value="F:Atg12 activating enzyme activity"/>
    <property type="evidence" value="ECO:0007669"/>
    <property type="project" value="TreeGrafter"/>
</dbReference>
<dbReference type="GO" id="GO:0000407">
    <property type="term" value="C:phagophore assembly site"/>
    <property type="evidence" value="ECO:0007669"/>
    <property type="project" value="TreeGrafter"/>
</dbReference>
<evidence type="ECO:0000256" key="1">
    <source>
        <dbReference type="ARBA" id="ARBA00010931"/>
    </source>
</evidence>
<keyword evidence="4" id="KW-0813">Transport</keyword>
<sequence>MTSTATTPAGSRLKFKEYSPHIEVSFWYELERRKLHEWRLQEPVVPLTLFGTVNSAYTATPANIVSVRRESLGNDADAIAAGLPQSPLAGVAAANDTNAPFSIPVLLSGELQNFNTLEQLCKLPRREAIWRVLKEKLLIPLFSGKGSKTIDVNEDRKAAEIPVDKVWEGINFALAALFTYADLKSHRFHYMMAFPVLDLGSPVDVKHRVNGGYAALATDHGVSYFSSRKAVDRIHAHLLEQLRRHPERGPNPFIVTCRASGHEENEEVIFYPFTFSTINKMKELSFLVVMADVSTMEDFPGWPARNVIGALRLARPSITAFALYCIRHNEVERSVVFECTCDPLSYTFEDVMTEGTEGKQNAFARAVGWTERKSADSPVSCIDLGAMMDPERLAESSARLNLSLMKWRMLPELSLDGLASCRALVLGSGTLGCNVARHLLMWGVTKITLVDRGNVSFSNPVRQTLFEMSDVINPRLEERNKAVAAAKALKRILPTVEAHGVPLTIHMPGHRIDKQRESDVIAEVERLDTLIQEHDVVFLLTDSRESRWLPTLMATTHNKPLINAALGFDTYVVMRHGLEPKEGSGGSRLGCYFCSDVVAPRDSMTARSLDQQCTVTRPGLSAIASATAVELLAQLYNHPLGFACPPYTETEMQQVHLRQAGDSKATNPPDTNGAVCVLGNIPHQIRGSVLTHYIYTLYGYRYELCTACSDSVVGAYRRERQSFVLRCVNDPLYIEEVCGVKAFKENFNLEDLDEWDIDSHSD</sequence>
<dbReference type="InterPro" id="IPR000594">
    <property type="entry name" value="ThiF_NAD_FAD-bd"/>
</dbReference>
<keyword evidence="6" id="KW-0072">Autophagy</keyword>
<dbReference type="EMBL" id="PRFA01000391">
    <property type="protein sequence ID" value="PWU83113.1"/>
    <property type="molecule type" value="Genomic_DNA"/>
</dbReference>
<dbReference type="Pfam" id="PF16420">
    <property type="entry name" value="ATG7_N"/>
    <property type="match status" value="1"/>
</dbReference>
<feature type="domain" description="THIF-type NAD/FAD binding fold" evidence="10">
    <location>
        <begin position="406"/>
        <end position="640"/>
    </location>
</feature>
<dbReference type="PANTHER" id="PTHR10953">
    <property type="entry name" value="UBIQUITIN-ACTIVATING ENZYME E1"/>
    <property type="match status" value="1"/>
</dbReference>
<dbReference type="InterPro" id="IPR042523">
    <property type="entry name" value="Atg7_N_2"/>
</dbReference>
<dbReference type="VEuPathDB" id="TriTrypDB:TcG_06457"/>
<dbReference type="VEuPathDB" id="TriTrypDB:TCSYLVIO_004857"/>
<feature type="domain" description="Ubiquitin-like modifier-activating enzyme Atg7 N-terminal" evidence="11">
    <location>
        <begin position="13"/>
        <end position="388"/>
    </location>
</feature>
<dbReference type="GO" id="GO:0019779">
    <property type="term" value="F:Atg8 activating enzyme activity"/>
    <property type="evidence" value="ECO:0007669"/>
    <property type="project" value="TreeGrafter"/>
</dbReference>
<dbReference type="VEuPathDB" id="TriTrypDB:C3747_60g164"/>
<evidence type="ECO:0000256" key="2">
    <source>
        <dbReference type="ARBA" id="ARBA00017647"/>
    </source>
</evidence>
<evidence type="ECO:0000313" key="13">
    <source>
        <dbReference type="Proteomes" id="UP000246121"/>
    </source>
</evidence>
<dbReference type="FunFam" id="3.40.50.720:FF:000243">
    <property type="entry name" value="Ubiquitin-like modifier-activating enzyme ATG7"/>
    <property type="match status" value="1"/>
</dbReference>
<accession>A0A2V2ULC2</accession>
<dbReference type="Gene3D" id="3.40.140.70">
    <property type="entry name" value="Ubiquitin-like modifier-activating enzyme ATG7 N-terminal domain"/>
    <property type="match status" value="1"/>
</dbReference>
<dbReference type="InterPro" id="IPR035985">
    <property type="entry name" value="Ubiquitin-activating_enz"/>
</dbReference>
<comment type="caution">
    <text evidence="12">The sequence shown here is derived from an EMBL/GenBank/DDBJ whole genome shotgun (WGS) entry which is preliminary data.</text>
</comment>
<dbReference type="GO" id="GO:0034727">
    <property type="term" value="P:piecemeal microautophagy of the nucleus"/>
    <property type="evidence" value="ECO:0007669"/>
    <property type="project" value="TreeGrafter"/>
</dbReference>
<dbReference type="VEuPathDB" id="TriTrypDB:TCDM_13871"/>
<evidence type="ECO:0000256" key="7">
    <source>
        <dbReference type="ARBA" id="ARBA00029897"/>
    </source>
</evidence>
<proteinExistence type="inferred from homology"/>
<dbReference type="VEuPathDB" id="TriTrypDB:TcBrA4_0015430"/>
<dbReference type="Pfam" id="PF00899">
    <property type="entry name" value="ThiF"/>
    <property type="match status" value="1"/>
</dbReference>
<dbReference type="GO" id="GO:0015031">
    <property type="term" value="P:protein transport"/>
    <property type="evidence" value="ECO:0007669"/>
    <property type="project" value="UniProtKB-KW"/>
</dbReference>
<evidence type="ECO:0000256" key="5">
    <source>
        <dbReference type="ARBA" id="ARBA00022927"/>
    </source>
</evidence>
<evidence type="ECO:0000256" key="9">
    <source>
        <dbReference type="ARBA" id="ARBA00032823"/>
    </source>
</evidence>
<protein>
    <recommendedName>
        <fullName evidence="2">Ubiquitin-like modifier-activating enzyme ATG7</fullName>
    </recommendedName>
    <alternativeName>
        <fullName evidence="7 9">ATG12-activating enzyme E1 ATG7</fullName>
    </alternativeName>
    <alternativeName>
        <fullName evidence="8">Autophagy-related protein 7</fullName>
    </alternativeName>
    <alternativeName>
        <fullName evidence="3">Ubiquitin-like modifier-activating enzyme atg7</fullName>
    </alternativeName>
</protein>
<dbReference type="GO" id="GO:0032446">
    <property type="term" value="P:protein modification by small protein conjugation"/>
    <property type="evidence" value="ECO:0007669"/>
    <property type="project" value="TreeGrafter"/>
</dbReference>
<keyword evidence="5" id="KW-0653">Protein transport</keyword>
<dbReference type="Proteomes" id="UP000246121">
    <property type="component" value="Unassembled WGS sequence"/>
</dbReference>
<dbReference type="Gene3D" id="3.40.50.720">
    <property type="entry name" value="NAD(P)-binding Rossmann-like Domain"/>
    <property type="match status" value="1"/>
</dbReference>
<dbReference type="GO" id="GO:0000045">
    <property type="term" value="P:autophagosome assembly"/>
    <property type="evidence" value="ECO:0007669"/>
    <property type="project" value="TreeGrafter"/>
</dbReference>
<dbReference type="InterPro" id="IPR032197">
    <property type="entry name" value="Atg7_N"/>
</dbReference>
<dbReference type="Gene3D" id="3.40.140.100">
    <property type="entry name" value="Ubiquitin-like modifier-activating enzyme ATG7 C-terminal domain"/>
    <property type="match status" value="1"/>
</dbReference>
<evidence type="ECO:0000256" key="6">
    <source>
        <dbReference type="ARBA" id="ARBA00023006"/>
    </source>
</evidence>